<evidence type="ECO:0000313" key="2">
    <source>
        <dbReference type="EMBL" id="VDO65754.1"/>
    </source>
</evidence>
<feature type="region of interest" description="Disordered" evidence="1">
    <location>
        <begin position="1"/>
        <end position="21"/>
    </location>
</feature>
<evidence type="ECO:0000256" key="1">
    <source>
        <dbReference type="SAM" id="MobiDB-lite"/>
    </source>
</evidence>
<proteinExistence type="predicted"/>
<gene>
    <name evidence="2" type="ORF">HPBE_LOCUS5769</name>
</gene>
<dbReference type="EMBL" id="UZAH01025536">
    <property type="protein sequence ID" value="VDO65754.1"/>
    <property type="molecule type" value="Genomic_DNA"/>
</dbReference>
<sequence length="83" mass="9306">MLMASNRFIRPRNRDRDEESTAWAGYREDRAWRGEKCEVKNEERLANKSLKALEARFYRAATPLGAGGSGPANTLTAQFATGD</sequence>
<accession>A0A183FGI6</accession>
<accession>A0A3P7Y4T7</accession>
<keyword evidence="3" id="KW-1185">Reference proteome</keyword>
<reference evidence="4" key="2">
    <citation type="submission" date="2019-09" db="UniProtKB">
        <authorList>
            <consortium name="WormBaseParasite"/>
        </authorList>
    </citation>
    <scope>IDENTIFICATION</scope>
</reference>
<dbReference type="WBParaSite" id="HPBE_0000576801-mRNA-1">
    <property type="protein sequence ID" value="HPBE_0000576801-mRNA-1"/>
    <property type="gene ID" value="HPBE_0000576801"/>
</dbReference>
<dbReference type="Proteomes" id="UP000050761">
    <property type="component" value="Unassembled WGS sequence"/>
</dbReference>
<name>A0A183FGI6_HELPZ</name>
<organism evidence="3 4">
    <name type="scientific">Heligmosomoides polygyrus</name>
    <name type="common">Parasitic roundworm</name>
    <dbReference type="NCBI Taxonomy" id="6339"/>
    <lineage>
        <taxon>Eukaryota</taxon>
        <taxon>Metazoa</taxon>
        <taxon>Ecdysozoa</taxon>
        <taxon>Nematoda</taxon>
        <taxon>Chromadorea</taxon>
        <taxon>Rhabditida</taxon>
        <taxon>Rhabditina</taxon>
        <taxon>Rhabditomorpha</taxon>
        <taxon>Strongyloidea</taxon>
        <taxon>Heligmosomidae</taxon>
        <taxon>Heligmosomoides</taxon>
    </lineage>
</organism>
<evidence type="ECO:0000313" key="3">
    <source>
        <dbReference type="Proteomes" id="UP000050761"/>
    </source>
</evidence>
<feature type="compositionally biased region" description="Polar residues" evidence="1">
    <location>
        <begin position="71"/>
        <end position="83"/>
    </location>
</feature>
<protein>
    <submittedName>
        <fullName evidence="2 4">Uncharacterized protein</fullName>
    </submittedName>
</protein>
<reference evidence="2 3" key="1">
    <citation type="submission" date="2018-11" db="EMBL/GenBank/DDBJ databases">
        <authorList>
            <consortium name="Pathogen Informatics"/>
        </authorList>
    </citation>
    <scope>NUCLEOTIDE SEQUENCE [LARGE SCALE GENOMIC DNA]</scope>
</reference>
<evidence type="ECO:0000313" key="4">
    <source>
        <dbReference type="WBParaSite" id="HPBE_0000576801-mRNA-1"/>
    </source>
</evidence>
<feature type="region of interest" description="Disordered" evidence="1">
    <location>
        <begin position="63"/>
        <end position="83"/>
    </location>
</feature>
<dbReference type="AlphaFoldDB" id="A0A183FGI6"/>